<proteinExistence type="predicted"/>
<gene>
    <name evidence="2" type="ORF">DFR62_3300</name>
</gene>
<evidence type="ECO:0000256" key="1">
    <source>
        <dbReference type="SAM" id="Coils"/>
    </source>
</evidence>
<dbReference type="Pfam" id="PF05991">
    <property type="entry name" value="NYN_YacP"/>
    <property type="match status" value="1"/>
</dbReference>
<evidence type="ECO:0008006" key="4">
    <source>
        <dbReference type="Google" id="ProtNLM"/>
    </source>
</evidence>
<dbReference type="AlphaFoldDB" id="A0A497YEJ4"/>
<protein>
    <recommendedName>
        <fullName evidence="4">RNA-binding protein with PIN domain</fullName>
    </recommendedName>
</protein>
<feature type="coiled-coil region" evidence="1">
    <location>
        <begin position="127"/>
        <end position="154"/>
    </location>
</feature>
<evidence type="ECO:0000313" key="3">
    <source>
        <dbReference type="Proteomes" id="UP000280791"/>
    </source>
</evidence>
<dbReference type="CDD" id="cd10912">
    <property type="entry name" value="PIN_YacP-like"/>
    <property type="match status" value="1"/>
</dbReference>
<dbReference type="PANTHER" id="PTHR34547">
    <property type="entry name" value="YACP-LIKE NYN DOMAIN PROTEIN"/>
    <property type="match status" value="1"/>
</dbReference>
<name>A0A497YEJ4_9BACL</name>
<evidence type="ECO:0000313" key="2">
    <source>
        <dbReference type="EMBL" id="RLJ81518.1"/>
    </source>
</evidence>
<keyword evidence="3" id="KW-1185">Reference proteome</keyword>
<comment type="caution">
    <text evidence="2">The sequence shown here is derived from an EMBL/GenBank/DDBJ whole genome shotgun (WGS) entry which is preliminary data.</text>
</comment>
<dbReference type="PANTHER" id="PTHR34547:SF1">
    <property type="entry name" value="YACP-LIKE NYN DOMAIN PROTEIN"/>
    <property type="match status" value="1"/>
</dbReference>
<keyword evidence="1" id="KW-0175">Coiled coil</keyword>
<dbReference type="Proteomes" id="UP000280791">
    <property type="component" value="Unassembled WGS sequence"/>
</dbReference>
<sequence length="182" mass="20847">MKSTASAIQSGDAMNILLVDGYNIIGDWAELTALKKERLADARDRLIERMAEYQGFKGWRVIIVFDAHLVPGIEAKNLHSEVEVIFTRSSETADERIEKLAISLNSRRDQIYVATSDSTEQWVIFAKGALRISARELEIEMEEIDKRIAKKVREIQEQRSISKIPLEGEVAEIFEKWRRGLK</sequence>
<accession>A0A497YEJ4</accession>
<reference evidence="2 3" key="1">
    <citation type="submission" date="2018-10" db="EMBL/GenBank/DDBJ databases">
        <title>Genomic Encyclopedia of Type Strains, Phase IV (KMG-IV): sequencing the most valuable type-strain genomes for metagenomic binning, comparative biology and taxonomic classification.</title>
        <authorList>
            <person name="Goeker M."/>
        </authorList>
    </citation>
    <scope>NUCLEOTIDE SEQUENCE [LARGE SCALE GENOMIC DNA]</scope>
    <source>
        <strain evidence="2 3">DSM 20549</strain>
    </source>
</reference>
<dbReference type="EMBL" id="RCCP01000008">
    <property type="protein sequence ID" value="RLJ81518.1"/>
    <property type="molecule type" value="Genomic_DNA"/>
</dbReference>
<dbReference type="InterPro" id="IPR010298">
    <property type="entry name" value="YacP-like"/>
</dbReference>
<organism evidence="2 3">
    <name type="scientific">Planococcus citreus</name>
    <dbReference type="NCBI Taxonomy" id="1373"/>
    <lineage>
        <taxon>Bacteria</taxon>
        <taxon>Bacillati</taxon>
        <taxon>Bacillota</taxon>
        <taxon>Bacilli</taxon>
        <taxon>Bacillales</taxon>
        <taxon>Caryophanaceae</taxon>
        <taxon>Planococcus</taxon>
    </lineage>
</organism>